<dbReference type="Pfam" id="PF13758">
    <property type="entry name" value="Prefoldin_3"/>
    <property type="match status" value="1"/>
</dbReference>
<feature type="compositionally biased region" description="Basic residues" evidence="2">
    <location>
        <begin position="586"/>
        <end position="597"/>
    </location>
</feature>
<reference evidence="4 5" key="1">
    <citation type="submission" date="2015-01" db="EMBL/GenBank/DDBJ databases">
        <title>The Genome Sequence of Rhinocladiella mackenzie CBS 650.93.</title>
        <authorList>
            <consortium name="The Broad Institute Genomics Platform"/>
            <person name="Cuomo C."/>
            <person name="de Hoog S."/>
            <person name="Gorbushina A."/>
            <person name="Stielow B."/>
            <person name="Teixiera M."/>
            <person name="Abouelleil A."/>
            <person name="Chapman S.B."/>
            <person name="Priest M."/>
            <person name="Young S.K."/>
            <person name="Wortman J."/>
            <person name="Nusbaum C."/>
            <person name="Birren B."/>
        </authorList>
    </citation>
    <scope>NUCLEOTIDE SEQUENCE [LARGE SCALE GENOMIC DNA]</scope>
    <source>
        <strain evidence="4 5">CBS 650.93</strain>
    </source>
</reference>
<feature type="region of interest" description="Disordered" evidence="2">
    <location>
        <begin position="194"/>
        <end position="243"/>
    </location>
</feature>
<feature type="compositionally biased region" description="Basic and acidic residues" evidence="2">
    <location>
        <begin position="322"/>
        <end position="332"/>
    </location>
</feature>
<dbReference type="OrthoDB" id="21413at2759"/>
<proteinExistence type="predicted"/>
<dbReference type="GO" id="GO:0003714">
    <property type="term" value="F:transcription corepressor activity"/>
    <property type="evidence" value="ECO:0007669"/>
    <property type="project" value="TreeGrafter"/>
</dbReference>
<dbReference type="Proteomes" id="UP000053617">
    <property type="component" value="Unassembled WGS sequence"/>
</dbReference>
<evidence type="ECO:0000259" key="3">
    <source>
        <dbReference type="Pfam" id="PF12927"/>
    </source>
</evidence>
<dbReference type="PANTHER" id="PTHR15111">
    <property type="entry name" value="RNA POLYMERASE II SUBUNIT 5-MEDIATING PROTEIN NNX3"/>
    <property type="match status" value="1"/>
</dbReference>
<feature type="compositionally biased region" description="Basic and acidic residues" evidence="2">
    <location>
        <begin position="427"/>
        <end position="436"/>
    </location>
</feature>
<dbReference type="VEuPathDB" id="FungiDB:Z518_04558"/>
<dbReference type="InterPro" id="IPR052255">
    <property type="entry name" value="RNA_pol_II_subunit5-mediator"/>
</dbReference>
<feature type="compositionally biased region" description="Polar residues" evidence="2">
    <location>
        <begin position="206"/>
        <end position="225"/>
    </location>
</feature>
<protein>
    <recommendedName>
        <fullName evidence="3">DUF3835 domain-containing protein</fullName>
    </recommendedName>
</protein>
<dbReference type="GeneID" id="25292629"/>
<feature type="compositionally biased region" description="Acidic residues" evidence="2">
    <location>
        <begin position="270"/>
        <end position="305"/>
    </location>
</feature>
<dbReference type="HOGENOM" id="CLU_030204_0_0_1"/>
<dbReference type="InterPro" id="IPR024325">
    <property type="entry name" value="DUF3835"/>
</dbReference>
<feature type="coiled-coil region" evidence="1">
    <location>
        <begin position="98"/>
        <end position="125"/>
    </location>
</feature>
<evidence type="ECO:0000313" key="4">
    <source>
        <dbReference type="EMBL" id="KIX06582.1"/>
    </source>
</evidence>
<feature type="compositionally biased region" description="Basic and acidic residues" evidence="2">
    <location>
        <begin position="347"/>
        <end position="372"/>
    </location>
</feature>
<feature type="compositionally biased region" description="Polar residues" evidence="2">
    <location>
        <begin position="443"/>
        <end position="452"/>
    </location>
</feature>
<dbReference type="GO" id="GO:0019212">
    <property type="term" value="F:phosphatase inhibitor activity"/>
    <property type="evidence" value="ECO:0007669"/>
    <property type="project" value="TreeGrafter"/>
</dbReference>
<sequence length="597" mass="66324">MDDSALARVEQQRIELEASIARLRKSLRHWQTLGIDYEGLTEEFLGIPEDSSLEECLQAARDFKADLVDERELQTLLRDNNSRPRRPAQIADILSKRVDYVSRNVEAVRKQLSEAEKKRNALLLAEQPDHRDDAGLPLAEITEELDDSGQVISSTVQTPGSDAPQLIDVLKKAGIKDVEESNGKITKVDTSVHNATEAMPPPDPSQEVNQTAENTHDVSTSQTISKALEPQETFPVNRSDTEAEAELRREMVLYSRGLDDVGAIVAELDLEEDASDVSYDEDDDNLEIDSEFDDDDDFEDEESEDETGKSTHRLTVPRSYRKKMEELQEKLGLKNTGPQLGLETPTEDPKEKHRLPAAEAARKAAIARHENSLKSSLKSAKKSAPEEDDAETAKFSKKKVVFSSELDIASEETTNRTTSTTAASSKPDTKEPKTRPVNDSIVERTSSQNENGPTAPAPAPGLNKQSRFKAARQSQPQTPMFAPPMTFPSVSSTKNQDRPTSPPPPSKIVSADLVERPTPRVSTAPDPDDFSDEAHRREIAMEYQRHRMKRIHSQEGGFIGDGEEDNYGEMITPGRKKGGEDAQGKKISRFKAARIHR</sequence>
<feature type="compositionally biased region" description="Low complexity" evidence="2">
    <location>
        <begin position="411"/>
        <end position="425"/>
    </location>
</feature>
<dbReference type="GO" id="GO:0003682">
    <property type="term" value="F:chromatin binding"/>
    <property type="evidence" value="ECO:0007669"/>
    <property type="project" value="TreeGrafter"/>
</dbReference>
<dbReference type="PANTHER" id="PTHR15111:SF0">
    <property type="entry name" value="UNCONVENTIONAL PREFOLDIN RPB5 INTERACTOR 1"/>
    <property type="match status" value="1"/>
</dbReference>
<evidence type="ECO:0000256" key="2">
    <source>
        <dbReference type="SAM" id="MobiDB-lite"/>
    </source>
</evidence>
<dbReference type="GO" id="GO:0000122">
    <property type="term" value="P:negative regulation of transcription by RNA polymerase II"/>
    <property type="evidence" value="ECO:0007669"/>
    <property type="project" value="TreeGrafter"/>
</dbReference>
<dbReference type="EMBL" id="KN847477">
    <property type="protein sequence ID" value="KIX06582.1"/>
    <property type="molecule type" value="Genomic_DNA"/>
</dbReference>
<feature type="domain" description="DUF3835" evidence="3">
    <location>
        <begin position="510"/>
        <end position="595"/>
    </location>
</feature>
<evidence type="ECO:0000256" key="1">
    <source>
        <dbReference type="SAM" id="Coils"/>
    </source>
</evidence>
<keyword evidence="1" id="KW-0175">Coiled coil</keyword>
<feature type="region of interest" description="Disordered" evidence="2">
    <location>
        <begin position="270"/>
        <end position="533"/>
    </location>
</feature>
<accession>A0A0D2FWK1</accession>
<keyword evidence="5" id="KW-1185">Reference proteome</keyword>
<name>A0A0D2FWK1_9EURO</name>
<gene>
    <name evidence="4" type="ORF">Z518_04558</name>
</gene>
<dbReference type="InterPro" id="IPR039553">
    <property type="entry name" value="Prefoldin-like"/>
</dbReference>
<evidence type="ECO:0000313" key="5">
    <source>
        <dbReference type="Proteomes" id="UP000053617"/>
    </source>
</evidence>
<feature type="region of interest" description="Disordered" evidence="2">
    <location>
        <begin position="545"/>
        <end position="597"/>
    </location>
</feature>
<dbReference type="AlphaFoldDB" id="A0A0D2FWK1"/>
<dbReference type="Pfam" id="PF12927">
    <property type="entry name" value="DUF3835"/>
    <property type="match status" value="1"/>
</dbReference>
<dbReference type="RefSeq" id="XP_013273718.1">
    <property type="nucleotide sequence ID" value="XM_013418264.1"/>
</dbReference>
<organism evidence="4 5">
    <name type="scientific">Rhinocladiella mackenziei CBS 650.93</name>
    <dbReference type="NCBI Taxonomy" id="1442369"/>
    <lineage>
        <taxon>Eukaryota</taxon>
        <taxon>Fungi</taxon>
        <taxon>Dikarya</taxon>
        <taxon>Ascomycota</taxon>
        <taxon>Pezizomycotina</taxon>
        <taxon>Eurotiomycetes</taxon>
        <taxon>Chaetothyriomycetidae</taxon>
        <taxon>Chaetothyriales</taxon>
        <taxon>Herpotrichiellaceae</taxon>
        <taxon>Rhinocladiella</taxon>
    </lineage>
</organism>